<evidence type="ECO:0000313" key="5">
    <source>
        <dbReference type="Proteomes" id="UP000078200"/>
    </source>
</evidence>
<dbReference type="GO" id="GO:0008199">
    <property type="term" value="F:ferric iron binding"/>
    <property type="evidence" value="ECO:0007669"/>
    <property type="project" value="InterPro"/>
</dbReference>
<dbReference type="PRINTS" id="PR00601">
    <property type="entry name" value="BACFERRITIN"/>
</dbReference>
<dbReference type="InterPro" id="IPR012347">
    <property type="entry name" value="Ferritin-like"/>
</dbReference>
<dbReference type="GO" id="GO:0006879">
    <property type="term" value="P:intracellular iron ion homeostasis"/>
    <property type="evidence" value="ECO:0007669"/>
    <property type="project" value="UniProtKB-KW"/>
</dbReference>
<dbReference type="VEuPathDB" id="VectorBase:GAUT039451"/>
<dbReference type="AlphaFoldDB" id="A0A1A9VJM6"/>
<dbReference type="Proteomes" id="UP000078200">
    <property type="component" value="Unassembled WGS sequence"/>
</dbReference>
<dbReference type="SUPFAM" id="SSF47240">
    <property type="entry name" value="Ferritin-like"/>
    <property type="match status" value="1"/>
</dbReference>
<dbReference type="Pfam" id="PF00210">
    <property type="entry name" value="Ferritin"/>
    <property type="match status" value="1"/>
</dbReference>
<dbReference type="Gene3D" id="1.20.1260.10">
    <property type="match status" value="1"/>
</dbReference>
<dbReference type="SFLD" id="SFLDG01129">
    <property type="entry name" value="C1.5:_HAD__Beta-PGM__Phosphata"/>
    <property type="match status" value="1"/>
</dbReference>
<dbReference type="Pfam" id="PF13419">
    <property type="entry name" value="HAD_2"/>
    <property type="match status" value="1"/>
</dbReference>
<sequence>MRNSPLAVVFDWDNTLVDTQDNIFNAIKHTLDSMGYSNKAADRNSHESRKSYMVNLFGDQWKKANQIYQQYLDDALLQNIALNQGVEKMLQTLKSHNIYLAIVSNKKNTNLRKEVAYFKLDSYFERVVGSCDTAEDKPSATPLLFALEESTLPINRENVFFVGDSITDVLCAQNANCLPIIYGQSISGYEDLLCFQHFDKLTDFIIKYLEDRFAEKVKNELNEELEHANKLAERILLFKGVPNFQDTNEISKHDGKFTKDTIRKILEANLKLEGKGIKDIKETISIAEKEKDFVSVMLLEEMLKNEEEHFHWIEKQIDLIELMGVENYLRTQI</sequence>
<dbReference type="InterPro" id="IPR009078">
    <property type="entry name" value="Ferritin-like_SF"/>
</dbReference>
<protein>
    <recommendedName>
        <fullName evidence="3">Ferritin-like diiron domain-containing protein</fullName>
    </recommendedName>
</protein>
<dbReference type="InterPro" id="IPR050155">
    <property type="entry name" value="HAD-like_hydrolase_sf"/>
</dbReference>
<dbReference type="NCBIfam" id="TIGR01549">
    <property type="entry name" value="HAD-SF-IA-v1"/>
    <property type="match status" value="1"/>
</dbReference>
<dbReference type="InterPro" id="IPR008331">
    <property type="entry name" value="Ferritin_DPS_dom"/>
</dbReference>
<proteinExistence type="predicted"/>
<dbReference type="EnsemblMetazoa" id="GAUT039451-RA">
    <property type="protein sequence ID" value="GAUT039451-PA"/>
    <property type="gene ID" value="GAUT039451"/>
</dbReference>
<dbReference type="Gene3D" id="3.40.50.1000">
    <property type="entry name" value="HAD superfamily/HAD-like"/>
    <property type="match status" value="1"/>
</dbReference>
<dbReference type="Gene3D" id="1.10.150.730">
    <property type="match status" value="1"/>
</dbReference>
<accession>A0A1A9VJM6</accession>
<reference evidence="4" key="1">
    <citation type="submission" date="2020-05" db="UniProtKB">
        <authorList>
            <consortium name="EnsemblMetazoa"/>
        </authorList>
    </citation>
    <scope>IDENTIFICATION</scope>
    <source>
        <strain evidence="4">TTRI</strain>
    </source>
</reference>
<evidence type="ECO:0000259" key="3">
    <source>
        <dbReference type="PROSITE" id="PS50905"/>
    </source>
</evidence>
<evidence type="ECO:0000256" key="1">
    <source>
        <dbReference type="ARBA" id="ARBA00022434"/>
    </source>
</evidence>
<dbReference type="SUPFAM" id="SSF56784">
    <property type="entry name" value="HAD-like"/>
    <property type="match status" value="1"/>
</dbReference>
<dbReference type="InterPro" id="IPR009040">
    <property type="entry name" value="Ferritin-like_diiron"/>
</dbReference>
<keyword evidence="5" id="KW-1185">Reference proteome</keyword>
<dbReference type="SFLD" id="SFLDS00003">
    <property type="entry name" value="Haloacid_Dehalogenase"/>
    <property type="match status" value="1"/>
</dbReference>
<dbReference type="GO" id="GO:0005829">
    <property type="term" value="C:cytosol"/>
    <property type="evidence" value="ECO:0007669"/>
    <property type="project" value="TreeGrafter"/>
</dbReference>
<dbReference type="InterPro" id="IPR041492">
    <property type="entry name" value="HAD_2"/>
</dbReference>
<evidence type="ECO:0000313" key="4">
    <source>
        <dbReference type="EnsemblMetazoa" id="GAUT039451-PA"/>
    </source>
</evidence>
<dbReference type="PROSITE" id="PS50905">
    <property type="entry name" value="FERRITIN_LIKE"/>
    <property type="match status" value="1"/>
</dbReference>
<dbReference type="InterPro" id="IPR006439">
    <property type="entry name" value="HAD-SF_hydro_IA"/>
</dbReference>
<name>A0A1A9VJM6_GLOAU</name>
<dbReference type="InterPro" id="IPR036412">
    <property type="entry name" value="HAD-like_sf"/>
</dbReference>
<dbReference type="InterPro" id="IPR023214">
    <property type="entry name" value="HAD_sf"/>
</dbReference>
<organism evidence="4 5">
    <name type="scientific">Glossina austeni</name>
    <name type="common">Savannah tsetse fly</name>
    <dbReference type="NCBI Taxonomy" id="7395"/>
    <lineage>
        <taxon>Eukaryota</taxon>
        <taxon>Metazoa</taxon>
        <taxon>Ecdysozoa</taxon>
        <taxon>Arthropoda</taxon>
        <taxon>Hexapoda</taxon>
        <taxon>Insecta</taxon>
        <taxon>Pterygota</taxon>
        <taxon>Neoptera</taxon>
        <taxon>Endopterygota</taxon>
        <taxon>Diptera</taxon>
        <taxon>Brachycera</taxon>
        <taxon>Muscomorpha</taxon>
        <taxon>Hippoboscoidea</taxon>
        <taxon>Glossinidae</taxon>
        <taxon>Glossina</taxon>
    </lineage>
</organism>
<dbReference type="GO" id="GO:0006826">
    <property type="term" value="P:iron ion transport"/>
    <property type="evidence" value="ECO:0007669"/>
    <property type="project" value="InterPro"/>
</dbReference>
<dbReference type="PANTHER" id="PTHR43434:SF1">
    <property type="entry name" value="PHOSPHOGLYCOLATE PHOSPHATASE"/>
    <property type="match status" value="1"/>
</dbReference>
<dbReference type="PANTHER" id="PTHR43434">
    <property type="entry name" value="PHOSPHOGLYCOLATE PHOSPHATASE"/>
    <property type="match status" value="1"/>
</dbReference>
<dbReference type="InterPro" id="IPR002024">
    <property type="entry name" value="Bacterioferritin"/>
</dbReference>
<dbReference type="GO" id="GO:0006281">
    <property type="term" value="P:DNA repair"/>
    <property type="evidence" value="ECO:0007669"/>
    <property type="project" value="TreeGrafter"/>
</dbReference>
<keyword evidence="2" id="KW-0408">Iron</keyword>
<feature type="domain" description="Ferritin-like diiron" evidence="3">
    <location>
        <begin position="171"/>
        <end position="324"/>
    </location>
</feature>
<dbReference type="GO" id="GO:0008967">
    <property type="term" value="F:phosphoglycolate phosphatase activity"/>
    <property type="evidence" value="ECO:0007669"/>
    <property type="project" value="TreeGrafter"/>
</dbReference>
<keyword evidence="1" id="KW-0409">Iron storage</keyword>
<evidence type="ECO:0000256" key="2">
    <source>
        <dbReference type="ARBA" id="ARBA00023004"/>
    </source>
</evidence>